<dbReference type="PANTHER" id="PTHR11799:SF20">
    <property type="entry name" value="SMP-30_GLUCONOLACTONASE_LRE-LIKE REGION DOMAIN-CONTAINING PROTEIN"/>
    <property type="match status" value="1"/>
</dbReference>
<keyword evidence="2" id="KW-1185">Reference proteome</keyword>
<dbReference type="InterPro" id="IPR051288">
    <property type="entry name" value="Serum_paraoxonase/arylesterase"/>
</dbReference>
<name>A0A8H4W0Q0_9HELO</name>
<dbReference type="Proteomes" id="UP000566819">
    <property type="component" value="Unassembled WGS sequence"/>
</dbReference>
<reference evidence="1 2" key="1">
    <citation type="submission" date="2020-03" db="EMBL/GenBank/DDBJ databases">
        <title>Draft Genome Sequence of Cudoniella acicularis.</title>
        <authorList>
            <person name="Buettner E."/>
            <person name="Kellner H."/>
        </authorList>
    </citation>
    <scope>NUCLEOTIDE SEQUENCE [LARGE SCALE GENOMIC DNA]</scope>
    <source>
        <strain evidence="1 2">DSM 108380</strain>
    </source>
</reference>
<comment type="caution">
    <text evidence="1">The sequence shown here is derived from an EMBL/GenBank/DDBJ whole genome shotgun (WGS) entry which is preliminary data.</text>
</comment>
<organism evidence="1 2">
    <name type="scientific">Cudoniella acicularis</name>
    <dbReference type="NCBI Taxonomy" id="354080"/>
    <lineage>
        <taxon>Eukaryota</taxon>
        <taxon>Fungi</taxon>
        <taxon>Dikarya</taxon>
        <taxon>Ascomycota</taxon>
        <taxon>Pezizomycotina</taxon>
        <taxon>Leotiomycetes</taxon>
        <taxon>Helotiales</taxon>
        <taxon>Tricladiaceae</taxon>
        <taxon>Cudoniella</taxon>
    </lineage>
</organism>
<dbReference type="OrthoDB" id="5307922at2759"/>
<dbReference type="InterPro" id="IPR011042">
    <property type="entry name" value="6-blade_b-propeller_TolB-like"/>
</dbReference>
<gene>
    <name evidence="1" type="ORF">G7Y89_g8324</name>
</gene>
<protein>
    <recommendedName>
        <fullName evidence="3">SMP-30/Gluconolactonase/LRE-like region domain-containing protein</fullName>
    </recommendedName>
</protein>
<proteinExistence type="predicted"/>
<dbReference type="AlphaFoldDB" id="A0A8H4W0Q0"/>
<evidence type="ECO:0000313" key="2">
    <source>
        <dbReference type="Proteomes" id="UP000566819"/>
    </source>
</evidence>
<evidence type="ECO:0000313" key="1">
    <source>
        <dbReference type="EMBL" id="KAF4629818.1"/>
    </source>
</evidence>
<dbReference type="SUPFAM" id="SSF63829">
    <property type="entry name" value="Calcium-dependent phosphotriesterase"/>
    <property type="match status" value="1"/>
</dbReference>
<accession>A0A8H4W0Q0</accession>
<sequence length="398" mass="43956">MTNYLRNGAFLAVILGVFFQLYLKEVLFIVIGVGRQMQSIDEFPYRCRRLVHKQLEGCEDLWLDDEERVLYAACSGSIARTQWNQAMGKLNISARRPQGSELMALNIDSPGPDGFFDLRKITPENYVGALGDKLLDLVGFDVEIVDSSTLRFWLINQRPPVDENGKLLDAQKIGANFTIDVFELKRGKRTMRHIKTVADPDIYSPNNIALLGEGKFVVTNDYSGKVGLRKEFDPLLGGGNVAFCPASGACHLATPKNLIFPNGLTRGADGLVYVPSSFSDAILVMELQKDNKLKLIETIKLGMPVDNLSIDAKGDIYAAGMPKLLEFVGTLDDPFGKVAPSTVWRISRGKEGFVKEKIVEDGEMRVLSGVTTARHDVKTGRLFMGAAVSPYLMVCDPK</sequence>
<evidence type="ECO:0008006" key="3">
    <source>
        <dbReference type="Google" id="ProtNLM"/>
    </source>
</evidence>
<dbReference type="Gene3D" id="2.120.10.30">
    <property type="entry name" value="TolB, C-terminal domain"/>
    <property type="match status" value="1"/>
</dbReference>
<dbReference type="EMBL" id="JAAMPI010000623">
    <property type="protein sequence ID" value="KAF4629818.1"/>
    <property type="molecule type" value="Genomic_DNA"/>
</dbReference>
<dbReference type="PANTHER" id="PTHR11799">
    <property type="entry name" value="PARAOXONASE"/>
    <property type="match status" value="1"/>
</dbReference>